<dbReference type="Proteomes" id="UP000218231">
    <property type="component" value="Unassembled WGS sequence"/>
</dbReference>
<dbReference type="FunFam" id="1.25.40.250:FF:000008">
    <property type="entry name" value="Eukaryotic translation initiation factor 3 subunit K"/>
    <property type="match status" value="1"/>
</dbReference>
<proteinExistence type="inferred from homology"/>
<comment type="similarity">
    <text evidence="4">Belongs to the eIF-3 subunit K family.</text>
</comment>
<dbReference type="GO" id="GO:0033290">
    <property type="term" value="C:eukaryotic 48S preinitiation complex"/>
    <property type="evidence" value="ECO:0007669"/>
    <property type="project" value="UniProtKB-UniRule"/>
</dbReference>
<dbReference type="InterPro" id="IPR000717">
    <property type="entry name" value="PCI_dom"/>
</dbReference>
<comment type="function">
    <text evidence="4">Component of the eukaryotic translation initiation factor 3 (eIF-3) complex, which is involved in protein synthesis of a specialized repertoire of mRNAs and, together with other initiation factors, stimulates binding of mRNA and methionyl-tRNAi to the 40S ribosome. The eIF-3 complex specifically targets and initiates translation of a subset of mRNAs involved in cell proliferation.</text>
</comment>
<name>A0A2A2L3X2_9BILA</name>
<dbReference type="InterPro" id="IPR016024">
    <property type="entry name" value="ARM-type_fold"/>
</dbReference>
<dbReference type="GO" id="GO:0003723">
    <property type="term" value="F:RNA binding"/>
    <property type="evidence" value="ECO:0007669"/>
    <property type="project" value="UniProtKB-UniRule"/>
</dbReference>
<keyword evidence="7" id="KW-1185">Reference proteome</keyword>
<dbReference type="InterPro" id="IPR016020">
    <property type="entry name" value="Transl_init_fac_sub12_N_euk"/>
</dbReference>
<keyword evidence="1 4" id="KW-0963">Cytoplasm</keyword>
<dbReference type="OrthoDB" id="337745at2759"/>
<comment type="subcellular location">
    <subcellularLocation>
        <location evidence="4">Cytoplasm</location>
    </subcellularLocation>
</comment>
<dbReference type="PANTHER" id="PTHR13022">
    <property type="entry name" value="EUKARYOTIC TRANSLATION INITIATION FACTOR 3 SUBUNIT 11"/>
    <property type="match status" value="1"/>
</dbReference>
<feature type="domain" description="PCI" evidence="5">
    <location>
        <begin position="41"/>
        <end position="221"/>
    </location>
</feature>
<keyword evidence="3 4" id="KW-0648">Protein biosynthesis</keyword>
<evidence type="ECO:0000259" key="5">
    <source>
        <dbReference type="PROSITE" id="PS50250"/>
    </source>
</evidence>
<keyword evidence="2 4" id="KW-0396">Initiation factor</keyword>
<gene>
    <name evidence="6" type="ORF">WR25_17062</name>
</gene>
<comment type="subunit">
    <text evidence="4">Component of the eukaryotic translation initiation factor 3 (eIF-3) complex.</text>
</comment>
<dbReference type="InterPro" id="IPR036388">
    <property type="entry name" value="WH-like_DNA-bd_sf"/>
</dbReference>
<dbReference type="HAMAP" id="MF_03010">
    <property type="entry name" value="eIF3k"/>
    <property type="match status" value="1"/>
</dbReference>
<evidence type="ECO:0000313" key="7">
    <source>
        <dbReference type="Proteomes" id="UP000218231"/>
    </source>
</evidence>
<evidence type="ECO:0000256" key="1">
    <source>
        <dbReference type="ARBA" id="ARBA00022490"/>
    </source>
</evidence>
<dbReference type="GO" id="GO:0006446">
    <property type="term" value="P:regulation of translational initiation"/>
    <property type="evidence" value="ECO:0007669"/>
    <property type="project" value="InterPro"/>
</dbReference>
<dbReference type="FunFam" id="1.10.10.10:FF:000212">
    <property type="entry name" value="Eukaryotic translation initiation factor 3 subunit K"/>
    <property type="match status" value="1"/>
</dbReference>
<dbReference type="GO" id="GO:0016282">
    <property type="term" value="C:eukaryotic 43S preinitiation complex"/>
    <property type="evidence" value="ECO:0007669"/>
    <property type="project" value="UniProtKB-UniRule"/>
</dbReference>
<dbReference type="SUPFAM" id="SSF46785">
    <property type="entry name" value="Winged helix' DNA-binding domain"/>
    <property type="match status" value="1"/>
</dbReference>
<dbReference type="InterPro" id="IPR036390">
    <property type="entry name" value="WH_DNA-bd_sf"/>
</dbReference>
<reference evidence="6 7" key="1">
    <citation type="journal article" date="2017" name="Curr. Biol.">
        <title>Genome architecture and evolution of a unichromosomal asexual nematode.</title>
        <authorList>
            <person name="Fradin H."/>
            <person name="Zegar C."/>
            <person name="Gutwein M."/>
            <person name="Lucas J."/>
            <person name="Kovtun M."/>
            <person name="Corcoran D."/>
            <person name="Baugh L.R."/>
            <person name="Kiontke K."/>
            <person name="Gunsalus K."/>
            <person name="Fitch D.H."/>
            <person name="Piano F."/>
        </authorList>
    </citation>
    <scope>NUCLEOTIDE SEQUENCE [LARGE SCALE GENOMIC DNA]</scope>
    <source>
        <strain evidence="6">PF1309</strain>
    </source>
</reference>
<protein>
    <recommendedName>
        <fullName evidence="4">Eukaryotic translation initiation factor 3 subunit K</fullName>
        <shortName evidence="4">eIF3k</shortName>
    </recommendedName>
    <alternativeName>
        <fullName evidence="4">eIF-3 p25</fullName>
    </alternativeName>
</protein>
<evidence type="ECO:0000256" key="4">
    <source>
        <dbReference type="HAMAP-Rule" id="MF_03010"/>
    </source>
</evidence>
<sequence>MSFEALRAQLHEAIQGVNRYNPENVTELAKCVHAMVAENKYDKDILLTILNLFQLNPDKFDESLVRLVLLKTLMVLPSSDFALAKCLIDMNRLGSQELKRVLDLGAILESCDFSLFWQLMKGTYKSSGDANEKIKQPAEIPKMVKSITGFEEAIRIYACRVVHVTFQNIEKDLLSRLLGGANDAEMTAYAKRFGWESRDNGSVYFIANHEATIRTRNIDEKIQFSNVADILRSISKPLTTRE</sequence>
<dbReference type="Gene3D" id="1.25.40.250">
    <property type="entry name" value="ARM repeat, domain 1"/>
    <property type="match status" value="1"/>
</dbReference>
<comment type="caution">
    <text evidence="6">The sequence shown here is derived from an EMBL/GenBank/DDBJ whole genome shotgun (WGS) entry which is preliminary data.</text>
</comment>
<dbReference type="AlphaFoldDB" id="A0A2A2L3X2"/>
<dbReference type="Gene3D" id="1.10.10.10">
    <property type="entry name" value="Winged helix-like DNA-binding domain superfamily/Winged helix DNA-binding domain"/>
    <property type="match status" value="1"/>
</dbReference>
<dbReference type="InterPro" id="IPR033464">
    <property type="entry name" value="CSN8_PSD8_EIF3K"/>
</dbReference>
<evidence type="ECO:0000256" key="3">
    <source>
        <dbReference type="ARBA" id="ARBA00022917"/>
    </source>
</evidence>
<dbReference type="EMBL" id="LIAE01007226">
    <property type="protein sequence ID" value="PAV80815.1"/>
    <property type="molecule type" value="Genomic_DNA"/>
</dbReference>
<organism evidence="6 7">
    <name type="scientific">Diploscapter pachys</name>
    <dbReference type="NCBI Taxonomy" id="2018661"/>
    <lineage>
        <taxon>Eukaryota</taxon>
        <taxon>Metazoa</taxon>
        <taxon>Ecdysozoa</taxon>
        <taxon>Nematoda</taxon>
        <taxon>Chromadorea</taxon>
        <taxon>Rhabditida</taxon>
        <taxon>Rhabditina</taxon>
        <taxon>Rhabditomorpha</taxon>
        <taxon>Rhabditoidea</taxon>
        <taxon>Rhabditidae</taxon>
        <taxon>Diploscapter</taxon>
    </lineage>
</organism>
<dbReference type="GO" id="GO:0001732">
    <property type="term" value="P:formation of cytoplasmic translation initiation complex"/>
    <property type="evidence" value="ECO:0007669"/>
    <property type="project" value="UniProtKB-UniRule"/>
</dbReference>
<dbReference type="SUPFAM" id="SSF48371">
    <property type="entry name" value="ARM repeat"/>
    <property type="match status" value="1"/>
</dbReference>
<dbReference type="GO" id="GO:0005852">
    <property type="term" value="C:eukaryotic translation initiation factor 3 complex"/>
    <property type="evidence" value="ECO:0007669"/>
    <property type="project" value="UniProtKB-UniRule"/>
</dbReference>
<evidence type="ECO:0000256" key="2">
    <source>
        <dbReference type="ARBA" id="ARBA00022540"/>
    </source>
</evidence>
<dbReference type="GO" id="GO:0003743">
    <property type="term" value="F:translation initiation factor activity"/>
    <property type="evidence" value="ECO:0007669"/>
    <property type="project" value="UniProtKB-UniRule"/>
</dbReference>
<dbReference type="PANTHER" id="PTHR13022:SF0">
    <property type="entry name" value="EUKARYOTIC TRANSLATION INITIATION FACTOR 3 SUBUNIT K"/>
    <property type="match status" value="1"/>
</dbReference>
<dbReference type="InterPro" id="IPR009374">
    <property type="entry name" value="eIF3k"/>
</dbReference>
<dbReference type="STRING" id="2018661.A0A2A2L3X2"/>
<dbReference type="PROSITE" id="PS50250">
    <property type="entry name" value="PCI"/>
    <property type="match status" value="1"/>
</dbReference>
<dbReference type="GO" id="GO:0043022">
    <property type="term" value="F:ribosome binding"/>
    <property type="evidence" value="ECO:0007669"/>
    <property type="project" value="InterPro"/>
</dbReference>
<evidence type="ECO:0000313" key="6">
    <source>
        <dbReference type="EMBL" id="PAV80815.1"/>
    </source>
</evidence>
<accession>A0A2A2L3X2</accession>
<dbReference type="Pfam" id="PF10075">
    <property type="entry name" value="CSN8_PSD8_EIF3K"/>
    <property type="match status" value="1"/>
</dbReference>